<dbReference type="EMBL" id="FUYE01000011">
    <property type="protein sequence ID" value="SKB00948.1"/>
    <property type="molecule type" value="Genomic_DNA"/>
</dbReference>
<dbReference type="InterPro" id="IPR049492">
    <property type="entry name" value="BD-FAE-like_dom"/>
</dbReference>
<dbReference type="InterPro" id="IPR050300">
    <property type="entry name" value="GDXG_lipolytic_enzyme"/>
</dbReference>
<accession>A0A1T4YHA5</accession>
<dbReference type="PANTHER" id="PTHR48081">
    <property type="entry name" value="AB HYDROLASE SUPERFAMILY PROTEIN C4A8.06C"/>
    <property type="match status" value="1"/>
</dbReference>
<evidence type="ECO:0000256" key="3">
    <source>
        <dbReference type="SAM" id="SignalP"/>
    </source>
</evidence>
<dbReference type="Pfam" id="PF20434">
    <property type="entry name" value="BD-FAE"/>
    <property type="match status" value="1"/>
</dbReference>
<evidence type="ECO:0000313" key="6">
    <source>
        <dbReference type="Proteomes" id="UP000190774"/>
    </source>
</evidence>
<dbReference type="GO" id="GO:0004806">
    <property type="term" value="F:triacylglycerol lipase activity"/>
    <property type="evidence" value="ECO:0007669"/>
    <property type="project" value="TreeGrafter"/>
</dbReference>
<dbReference type="PANTHER" id="PTHR48081:SF30">
    <property type="entry name" value="ACETYL-HYDROLASE LIPR-RELATED"/>
    <property type="match status" value="1"/>
</dbReference>
<keyword evidence="2 5" id="KW-0378">Hydrolase</keyword>
<dbReference type="AlphaFoldDB" id="A0A1T4YHA5"/>
<dbReference type="Proteomes" id="UP000190774">
    <property type="component" value="Unassembled WGS sequence"/>
</dbReference>
<proteinExistence type="inferred from homology"/>
<dbReference type="OrthoDB" id="9815425at2"/>
<organism evidence="5 6">
    <name type="scientific">Prosthecobacter debontii</name>
    <dbReference type="NCBI Taxonomy" id="48467"/>
    <lineage>
        <taxon>Bacteria</taxon>
        <taxon>Pseudomonadati</taxon>
        <taxon>Verrucomicrobiota</taxon>
        <taxon>Verrucomicrobiia</taxon>
        <taxon>Verrucomicrobiales</taxon>
        <taxon>Verrucomicrobiaceae</taxon>
        <taxon>Prosthecobacter</taxon>
    </lineage>
</organism>
<gene>
    <name evidence="5" type="ORF">SAMN02745166_03264</name>
</gene>
<sequence length="349" mass="39159">MMRRLIFLLPLFATTLGYAQLTSENNERLRQGLKKYPAADADKDGILTLEEARAYLAKNKKSEVVKPKRGSPRPDFAEVAYGEHERNRLDLYLAKGMQGPTPVVVLIHGGGFNHGDKSEWVNDKALQELLSQGVSCAAINYPFIEHMPIQDILHHCARSVQFLRSKADEWNLDKTRFAAMGESAGAGTSLWLATRDDLADRRSKDPVLRESSRLVCAVCNAPQATYDISRWEAFLGPSKPKYSTQGTEAAMFYHLASTQDFLTETGKAILRECDMLSWITKDDPPLLLGNSIVVKAPRNRGQWLHCIQHAREIRKKCEEGNVSCIVLQDQPEIKTDAAQFLLVNLFPSM</sequence>
<dbReference type="Gene3D" id="3.40.50.1820">
    <property type="entry name" value="alpha/beta hydrolase"/>
    <property type="match status" value="1"/>
</dbReference>
<dbReference type="SUPFAM" id="SSF53474">
    <property type="entry name" value="alpha/beta-Hydrolases"/>
    <property type="match status" value="1"/>
</dbReference>
<feature type="domain" description="BD-FAE-like" evidence="4">
    <location>
        <begin position="89"/>
        <end position="233"/>
    </location>
</feature>
<evidence type="ECO:0000313" key="5">
    <source>
        <dbReference type="EMBL" id="SKB00948.1"/>
    </source>
</evidence>
<evidence type="ECO:0000256" key="1">
    <source>
        <dbReference type="ARBA" id="ARBA00010515"/>
    </source>
</evidence>
<keyword evidence="6" id="KW-1185">Reference proteome</keyword>
<comment type="similarity">
    <text evidence="1">Belongs to the 'GDXG' lipolytic enzyme family.</text>
</comment>
<dbReference type="RefSeq" id="WP_078814452.1">
    <property type="nucleotide sequence ID" value="NZ_FUYE01000011.1"/>
</dbReference>
<dbReference type="InterPro" id="IPR029058">
    <property type="entry name" value="AB_hydrolase_fold"/>
</dbReference>
<evidence type="ECO:0000256" key="2">
    <source>
        <dbReference type="ARBA" id="ARBA00022801"/>
    </source>
</evidence>
<feature type="signal peptide" evidence="3">
    <location>
        <begin position="1"/>
        <end position="19"/>
    </location>
</feature>
<keyword evidence="3" id="KW-0732">Signal</keyword>
<dbReference type="STRING" id="48467.SAMN02745166_03264"/>
<protein>
    <submittedName>
        <fullName evidence="5">Alpha/beta hydrolase family protein</fullName>
    </submittedName>
</protein>
<feature type="chain" id="PRO_5010568823" evidence="3">
    <location>
        <begin position="20"/>
        <end position="349"/>
    </location>
</feature>
<reference evidence="6" key="1">
    <citation type="submission" date="2017-02" db="EMBL/GenBank/DDBJ databases">
        <authorList>
            <person name="Varghese N."/>
            <person name="Submissions S."/>
        </authorList>
    </citation>
    <scope>NUCLEOTIDE SEQUENCE [LARGE SCALE GENOMIC DNA]</scope>
    <source>
        <strain evidence="6">ATCC 700200</strain>
    </source>
</reference>
<name>A0A1T4YHA5_9BACT</name>
<evidence type="ECO:0000259" key="4">
    <source>
        <dbReference type="Pfam" id="PF20434"/>
    </source>
</evidence>